<feature type="domain" description="Methyltransferase" evidence="5">
    <location>
        <begin position="108"/>
        <end position="191"/>
    </location>
</feature>
<evidence type="ECO:0000313" key="8">
    <source>
        <dbReference type="Proteomes" id="UP000561181"/>
    </source>
</evidence>
<dbReference type="InterPro" id="IPR025714">
    <property type="entry name" value="Methyltranfer_dom"/>
</dbReference>
<dbReference type="InterPro" id="IPR029063">
    <property type="entry name" value="SAM-dependent_MTases_sf"/>
</dbReference>
<dbReference type="GO" id="GO:0003676">
    <property type="term" value="F:nucleic acid binding"/>
    <property type="evidence" value="ECO:0007669"/>
    <property type="project" value="InterPro"/>
</dbReference>
<dbReference type="EMBL" id="JABCRE010000003">
    <property type="protein sequence ID" value="NMW32877.1"/>
    <property type="molecule type" value="Genomic_DNA"/>
</dbReference>
<feature type="binding site" evidence="4">
    <location>
        <begin position="185"/>
        <end position="188"/>
    </location>
    <ligand>
        <name>substrate</name>
    </ligand>
</feature>
<dbReference type="GO" id="GO:0102559">
    <property type="term" value="F:peptide chain release factor N(5)-glutamine methyltransferase activity"/>
    <property type="evidence" value="ECO:0007669"/>
    <property type="project" value="UniProtKB-EC"/>
</dbReference>
<dbReference type="HAMAP" id="MF_02126">
    <property type="entry name" value="RF_methyltr_PrmC"/>
    <property type="match status" value="1"/>
</dbReference>
<dbReference type="InterPro" id="IPR040758">
    <property type="entry name" value="PrmC_N"/>
</dbReference>
<keyword evidence="3 4" id="KW-0949">S-adenosyl-L-methionine</keyword>
<dbReference type="Gene3D" id="1.10.8.10">
    <property type="entry name" value="DNA helicase RuvA subunit, C-terminal domain"/>
    <property type="match status" value="1"/>
</dbReference>
<dbReference type="Pfam" id="PF17827">
    <property type="entry name" value="PrmC_N"/>
    <property type="match status" value="1"/>
</dbReference>
<comment type="catalytic activity">
    <reaction evidence="4">
        <text>L-glutaminyl-[peptide chain release factor] + S-adenosyl-L-methionine = N(5)-methyl-L-glutaminyl-[peptide chain release factor] + S-adenosyl-L-homocysteine + H(+)</text>
        <dbReference type="Rhea" id="RHEA:42896"/>
        <dbReference type="Rhea" id="RHEA-COMP:10271"/>
        <dbReference type="Rhea" id="RHEA-COMP:10272"/>
        <dbReference type="ChEBI" id="CHEBI:15378"/>
        <dbReference type="ChEBI" id="CHEBI:30011"/>
        <dbReference type="ChEBI" id="CHEBI:57856"/>
        <dbReference type="ChEBI" id="CHEBI:59789"/>
        <dbReference type="ChEBI" id="CHEBI:61891"/>
        <dbReference type="EC" id="2.1.1.297"/>
    </reaction>
</comment>
<dbReference type="Proteomes" id="UP000561181">
    <property type="component" value="Unassembled WGS sequence"/>
</dbReference>
<dbReference type="NCBIfam" id="TIGR00536">
    <property type="entry name" value="hemK_fam"/>
    <property type="match status" value="1"/>
</dbReference>
<feature type="domain" description="Release factor glutamine methyltransferase N-terminal" evidence="6">
    <location>
        <begin position="7"/>
        <end position="72"/>
    </location>
</feature>
<feature type="binding site" evidence="4">
    <location>
        <position position="138"/>
    </location>
    <ligand>
        <name>S-adenosyl-L-methionine</name>
        <dbReference type="ChEBI" id="CHEBI:59789"/>
    </ligand>
</feature>
<feature type="binding site" evidence="4">
    <location>
        <position position="167"/>
    </location>
    <ligand>
        <name>S-adenosyl-L-methionine</name>
        <dbReference type="ChEBI" id="CHEBI:59789"/>
    </ligand>
</feature>
<evidence type="ECO:0000256" key="1">
    <source>
        <dbReference type="ARBA" id="ARBA00022603"/>
    </source>
</evidence>
<dbReference type="RefSeq" id="WP_170013808.1">
    <property type="nucleotide sequence ID" value="NZ_JABCRE010000003.1"/>
</dbReference>
<feature type="binding site" evidence="4">
    <location>
        <position position="185"/>
    </location>
    <ligand>
        <name>S-adenosyl-L-methionine</name>
        <dbReference type="ChEBI" id="CHEBI:59789"/>
    </ligand>
</feature>
<comment type="similarity">
    <text evidence="4">Belongs to the protein N5-glutamine methyltransferase family. PrmC subfamily.</text>
</comment>
<dbReference type="Pfam" id="PF13847">
    <property type="entry name" value="Methyltransf_31"/>
    <property type="match status" value="1"/>
</dbReference>
<gene>
    <name evidence="4 7" type="primary">prmC</name>
    <name evidence="7" type="ORF">HKD42_12470</name>
</gene>
<dbReference type="EC" id="2.1.1.297" evidence="4"/>
<evidence type="ECO:0000259" key="5">
    <source>
        <dbReference type="Pfam" id="PF13847"/>
    </source>
</evidence>
<dbReference type="InterPro" id="IPR019874">
    <property type="entry name" value="RF_methyltr_PrmC"/>
</dbReference>
<dbReference type="InterPro" id="IPR050320">
    <property type="entry name" value="N5-glutamine_MTase"/>
</dbReference>
<dbReference type="PANTHER" id="PTHR18895:SF74">
    <property type="entry name" value="MTRF1L RELEASE FACTOR GLUTAMINE METHYLTRANSFERASE"/>
    <property type="match status" value="1"/>
</dbReference>
<evidence type="ECO:0000259" key="6">
    <source>
        <dbReference type="Pfam" id="PF17827"/>
    </source>
</evidence>
<evidence type="ECO:0000256" key="4">
    <source>
        <dbReference type="HAMAP-Rule" id="MF_02126"/>
    </source>
</evidence>
<protein>
    <recommendedName>
        <fullName evidence="4">Release factor glutamine methyltransferase</fullName>
        <shortName evidence="4">RF MTase</shortName>
        <ecNumber evidence="4">2.1.1.297</ecNumber>
    </recommendedName>
    <alternativeName>
        <fullName evidence="4">N5-glutamine methyltransferase PrmC</fullName>
    </alternativeName>
    <alternativeName>
        <fullName evidence="4">Protein-(glutamine-N5) MTase PrmC</fullName>
    </alternativeName>
    <alternativeName>
        <fullName evidence="4">Protein-glutamine N-methyltransferase PrmC</fullName>
    </alternativeName>
</protein>
<evidence type="ECO:0000313" key="7">
    <source>
        <dbReference type="EMBL" id="NMW32877.1"/>
    </source>
</evidence>
<dbReference type="PROSITE" id="PS00092">
    <property type="entry name" value="N6_MTASE"/>
    <property type="match status" value="1"/>
</dbReference>
<dbReference type="SUPFAM" id="SSF53335">
    <property type="entry name" value="S-adenosyl-L-methionine-dependent methyltransferases"/>
    <property type="match status" value="1"/>
</dbReference>
<dbReference type="Gene3D" id="3.40.50.150">
    <property type="entry name" value="Vaccinia Virus protein VP39"/>
    <property type="match status" value="1"/>
</dbReference>
<comment type="function">
    <text evidence="4">Methylates the class 1 translation termination release factors RF1/PrfA and RF2/PrfB on the glutamine residue of the universally conserved GGQ motif.</text>
</comment>
<proteinExistence type="inferred from homology"/>
<dbReference type="InterPro" id="IPR004556">
    <property type="entry name" value="HemK-like"/>
</dbReference>
<evidence type="ECO:0000256" key="2">
    <source>
        <dbReference type="ARBA" id="ARBA00022679"/>
    </source>
</evidence>
<evidence type="ECO:0000256" key="3">
    <source>
        <dbReference type="ARBA" id="ARBA00022691"/>
    </source>
</evidence>
<dbReference type="CDD" id="cd02440">
    <property type="entry name" value="AdoMet_MTases"/>
    <property type="match status" value="1"/>
</dbReference>
<dbReference type="InterPro" id="IPR002052">
    <property type="entry name" value="DNA_methylase_N6_adenine_CS"/>
</dbReference>
<keyword evidence="2 4" id="KW-0808">Transferase</keyword>
<dbReference type="AlphaFoldDB" id="A0A848QQM7"/>
<feature type="binding site" evidence="4">
    <location>
        <begin position="115"/>
        <end position="119"/>
    </location>
    <ligand>
        <name>S-adenosyl-L-methionine</name>
        <dbReference type="ChEBI" id="CHEBI:59789"/>
    </ligand>
</feature>
<organism evidence="7 8">
    <name type="scientific">Pontixanthobacter rizhaonensis</name>
    <dbReference type="NCBI Taxonomy" id="2730337"/>
    <lineage>
        <taxon>Bacteria</taxon>
        <taxon>Pseudomonadati</taxon>
        <taxon>Pseudomonadota</taxon>
        <taxon>Alphaproteobacteria</taxon>
        <taxon>Sphingomonadales</taxon>
        <taxon>Erythrobacteraceae</taxon>
        <taxon>Pontixanthobacter</taxon>
    </lineage>
</organism>
<accession>A0A848QQM7</accession>
<dbReference type="GO" id="GO:0032259">
    <property type="term" value="P:methylation"/>
    <property type="evidence" value="ECO:0007669"/>
    <property type="project" value="UniProtKB-KW"/>
</dbReference>
<dbReference type="PANTHER" id="PTHR18895">
    <property type="entry name" value="HEMK METHYLTRANSFERASE"/>
    <property type="match status" value="1"/>
</dbReference>
<comment type="caution">
    <text evidence="7">The sequence shown here is derived from an EMBL/GenBank/DDBJ whole genome shotgun (WGS) entry which is preliminary data.</text>
</comment>
<dbReference type="NCBIfam" id="TIGR03534">
    <property type="entry name" value="RF_mod_PrmC"/>
    <property type="match status" value="1"/>
</dbReference>
<reference evidence="7 8" key="1">
    <citation type="submission" date="2020-04" db="EMBL/GenBank/DDBJ databases">
        <authorList>
            <person name="Liu A."/>
        </authorList>
    </citation>
    <scope>NUCLEOTIDE SEQUENCE [LARGE SCALE GENOMIC DNA]</scope>
    <source>
        <strain evidence="7 8">RZ02</strain>
    </source>
</reference>
<sequence length="274" mass="29767">MSTVAAALRDSAQRLANTSDTARLDAELLMAHALQMSRSDMLLRGGDLQVPAAFDDLLKRRIRHEPVAYILGQQEFYGREFLVSPEVLIPRGDSETIVDVALDLSGNATRVLDLGTGSGALLLTILAERPGMVGIGVDASLGALSVAAANAARLGLAERARLLRRDWHEPEWQKGLGRFDVIVANPPYVETTLLLDRSVQDFEPSSALFAGPDGLDDYRVLVPQLSELLEDSGVVILEIGHLQADPVGQISRDCGFTAELFRDLAHRPRALLLR</sequence>
<keyword evidence="1 4" id="KW-0489">Methyltransferase</keyword>
<name>A0A848QQM7_9SPHN</name>
<keyword evidence="8" id="KW-1185">Reference proteome</keyword>